<evidence type="ECO:0000256" key="5">
    <source>
        <dbReference type="ARBA" id="ARBA00022989"/>
    </source>
</evidence>
<proteinExistence type="predicted"/>
<evidence type="ECO:0000313" key="11">
    <source>
        <dbReference type="Proteomes" id="UP001498421"/>
    </source>
</evidence>
<accession>A0ABR1I3C7</accession>
<feature type="transmembrane region" description="Helical" evidence="8">
    <location>
        <begin position="648"/>
        <end position="669"/>
    </location>
</feature>
<comment type="caution">
    <text evidence="10">The sequence shown here is derived from an EMBL/GenBank/DDBJ whole genome shotgun (WGS) entry which is preliminary data.</text>
</comment>
<feature type="compositionally biased region" description="Polar residues" evidence="7">
    <location>
        <begin position="397"/>
        <end position="413"/>
    </location>
</feature>
<feature type="transmembrane region" description="Helical" evidence="8">
    <location>
        <begin position="215"/>
        <end position="236"/>
    </location>
</feature>
<evidence type="ECO:0000313" key="10">
    <source>
        <dbReference type="EMBL" id="KAK7427381.1"/>
    </source>
</evidence>
<feature type="compositionally biased region" description="Polar residues" evidence="7">
    <location>
        <begin position="303"/>
        <end position="336"/>
    </location>
</feature>
<evidence type="ECO:0000256" key="2">
    <source>
        <dbReference type="ARBA" id="ARBA00022448"/>
    </source>
</evidence>
<feature type="region of interest" description="Disordered" evidence="7">
    <location>
        <begin position="294"/>
        <end position="476"/>
    </location>
</feature>
<keyword evidence="2" id="KW-0813">Transport</keyword>
<evidence type="ECO:0000259" key="9">
    <source>
        <dbReference type="Pfam" id="PF03600"/>
    </source>
</evidence>
<feature type="domain" description="Citrate transporter-like" evidence="9">
    <location>
        <begin position="13"/>
        <end position="235"/>
    </location>
</feature>
<comment type="subcellular location">
    <subcellularLocation>
        <location evidence="1">Cell membrane</location>
        <topology evidence="1">Multi-pass membrane protein</topology>
    </subcellularLocation>
</comment>
<evidence type="ECO:0000256" key="1">
    <source>
        <dbReference type="ARBA" id="ARBA00004651"/>
    </source>
</evidence>
<organism evidence="10 11">
    <name type="scientific">Neonectria magnoliae</name>
    <dbReference type="NCBI Taxonomy" id="2732573"/>
    <lineage>
        <taxon>Eukaryota</taxon>
        <taxon>Fungi</taxon>
        <taxon>Dikarya</taxon>
        <taxon>Ascomycota</taxon>
        <taxon>Pezizomycotina</taxon>
        <taxon>Sordariomycetes</taxon>
        <taxon>Hypocreomycetidae</taxon>
        <taxon>Hypocreales</taxon>
        <taxon>Nectriaceae</taxon>
        <taxon>Neonectria</taxon>
    </lineage>
</organism>
<evidence type="ECO:0000256" key="4">
    <source>
        <dbReference type="ARBA" id="ARBA00022692"/>
    </source>
</evidence>
<feature type="transmembrane region" description="Helical" evidence="8">
    <location>
        <begin position="43"/>
        <end position="71"/>
    </location>
</feature>
<feature type="compositionally biased region" description="Basic and acidic residues" evidence="7">
    <location>
        <begin position="460"/>
        <end position="470"/>
    </location>
</feature>
<protein>
    <recommendedName>
        <fullName evidence="9">Citrate transporter-like domain-containing protein</fullName>
    </recommendedName>
</protein>
<keyword evidence="4 8" id="KW-0812">Transmembrane</keyword>
<feature type="transmembrane region" description="Helical" evidence="8">
    <location>
        <begin position="600"/>
        <end position="627"/>
    </location>
</feature>
<feature type="transmembrane region" description="Helical" evidence="8">
    <location>
        <begin position="242"/>
        <end position="262"/>
    </location>
</feature>
<keyword evidence="11" id="KW-1185">Reference proteome</keyword>
<keyword evidence="6 8" id="KW-0472">Membrane</keyword>
<keyword evidence="3" id="KW-1003">Cell membrane</keyword>
<gene>
    <name evidence="10" type="ORF">QQZ08_006150</name>
</gene>
<evidence type="ECO:0000256" key="7">
    <source>
        <dbReference type="SAM" id="MobiDB-lite"/>
    </source>
</evidence>
<feature type="compositionally biased region" description="Basic and acidic residues" evidence="7">
    <location>
        <begin position="358"/>
        <end position="367"/>
    </location>
</feature>
<reference evidence="10 11" key="1">
    <citation type="journal article" date="2025" name="Microbiol. Resour. Announc.">
        <title>Draft genome sequences for Neonectria magnoliae and Neonectria punicea, canker pathogens of Liriodendron tulipifera and Acer saccharum in West Virginia.</title>
        <authorList>
            <person name="Petronek H.M."/>
            <person name="Kasson M.T."/>
            <person name="Metheny A.M."/>
            <person name="Stauder C.M."/>
            <person name="Lovett B."/>
            <person name="Lynch S.C."/>
            <person name="Garnas J.R."/>
            <person name="Kasson L.R."/>
            <person name="Stajich J.E."/>
        </authorList>
    </citation>
    <scope>NUCLEOTIDE SEQUENCE [LARGE SCALE GENOMIC DNA]</scope>
    <source>
        <strain evidence="10 11">NRRL 64651</strain>
    </source>
</reference>
<keyword evidence="5 8" id="KW-1133">Transmembrane helix</keyword>
<feature type="transmembrane region" description="Helical" evidence="8">
    <location>
        <begin position="83"/>
        <end position="101"/>
    </location>
</feature>
<dbReference type="PANTHER" id="PTHR43302">
    <property type="entry name" value="TRANSPORTER ARSB-RELATED"/>
    <property type="match status" value="1"/>
</dbReference>
<feature type="transmembrane region" description="Helical" evidence="8">
    <location>
        <begin position="121"/>
        <end position="145"/>
    </location>
</feature>
<sequence>MDLVAFALTLGYVSSSIDASGLIRYLTLKVLQVHSRAGHRLFILLYAIFFAMGCFFGNDPVIHMGMLFLAYMNRMSANLRHPGAWIHTQFAIANIASAILVSSNTTNVVIAQAFQIGFAEYTANLIVPVMASVIVLAPMLLYIIFSDEYLIPRRIELYELPEASKTKRPVPPNVPFNTLEHMLAEDEEEQWDSSTTVILQVEEVMNPFLDKLSAAFGLLIMATTLVVLLSLTAANFNNVPVFWVTLPASFVMLCWDAIFGWFHRHETREIARRGRCEVERVRAERAIRREAARATEQDIAESIRTQSSTFSAESRLQSQRCASTSSSVDLEPSSTISRKEEQDGSEPATSPVNIVTRGEPRDNEDLGRAASEPHPVGQSPTTNVELSGSFDLEGSIHESQGTSRVSHGESNVGDSEEHDGRDRKPVVLMGTQTSERLENKEENNDDEHNTTDTPSIIEEGLGREKAEETVHSSLTEQTRPTIASLLKNLQDWSQETFPNVSAVVARLPFSLVLSAFPTFILVQSLVSSGWVTVFAHGWNRWVEKTGTVGAIAGMGFLSVMLSNFAGTNIGATVLLSRVLQIWADIHVASATPIAERTYWGAVYALAIGVNYGAFSLAFSASMAGMMWRKDLAQHHIRVRRLDFARVNLPLITIAMATSCAVLVGEVYIMRHTTPYAIRS</sequence>
<name>A0ABR1I3C7_9HYPO</name>
<feature type="compositionally biased region" description="Basic and acidic residues" evidence="7">
    <location>
        <begin position="435"/>
        <end position="450"/>
    </location>
</feature>
<dbReference type="PANTHER" id="PTHR43302:SF5">
    <property type="entry name" value="TRANSPORTER ARSB-RELATED"/>
    <property type="match status" value="1"/>
</dbReference>
<dbReference type="InterPro" id="IPR004680">
    <property type="entry name" value="Cit_transptr-like_dom"/>
</dbReference>
<evidence type="ECO:0000256" key="3">
    <source>
        <dbReference type="ARBA" id="ARBA00022475"/>
    </source>
</evidence>
<evidence type="ECO:0000256" key="8">
    <source>
        <dbReference type="SAM" id="Phobius"/>
    </source>
</evidence>
<dbReference type="EMBL" id="JAZAVK010000054">
    <property type="protein sequence ID" value="KAK7427381.1"/>
    <property type="molecule type" value="Genomic_DNA"/>
</dbReference>
<feature type="transmembrane region" description="Helical" evidence="8">
    <location>
        <begin position="507"/>
        <end position="526"/>
    </location>
</feature>
<dbReference type="Proteomes" id="UP001498421">
    <property type="component" value="Unassembled WGS sequence"/>
</dbReference>
<feature type="transmembrane region" description="Helical" evidence="8">
    <location>
        <begin position="546"/>
        <end position="566"/>
    </location>
</feature>
<evidence type="ECO:0000256" key="6">
    <source>
        <dbReference type="ARBA" id="ARBA00023136"/>
    </source>
</evidence>
<dbReference type="Pfam" id="PF03600">
    <property type="entry name" value="CitMHS"/>
    <property type="match status" value="1"/>
</dbReference>